<feature type="compositionally biased region" description="Low complexity" evidence="1">
    <location>
        <begin position="201"/>
        <end position="220"/>
    </location>
</feature>
<keyword evidence="3" id="KW-1185">Reference proteome</keyword>
<evidence type="ECO:0000313" key="2">
    <source>
        <dbReference type="EMBL" id="AIN96449.1"/>
    </source>
</evidence>
<dbReference type="KEGG" id="lpan:LPMP_130190"/>
<protein>
    <submittedName>
        <fullName evidence="2">Uncharacterized protein</fullName>
    </submittedName>
</protein>
<feature type="compositionally biased region" description="Polar residues" evidence="1">
    <location>
        <begin position="36"/>
        <end position="47"/>
    </location>
</feature>
<proteinExistence type="predicted"/>
<dbReference type="Proteomes" id="UP000063063">
    <property type="component" value="Chromosome 13"/>
</dbReference>
<gene>
    <name evidence="2" type="ORF">LPMP_130190</name>
</gene>
<dbReference type="OrthoDB" id="273052at2759"/>
<feature type="region of interest" description="Disordered" evidence="1">
    <location>
        <begin position="27"/>
        <end position="47"/>
    </location>
</feature>
<feature type="region of interest" description="Disordered" evidence="1">
    <location>
        <begin position="199"/>
        <end position="223"/>
    </location>
</feature>
<sequence length="308" mass="33831">MHGRATRVYLHTSASLLSASAYTTFTPNQRTRRHSPLTQTDIPTDSTETSPIAFMRTVMLQRTPVRRSAIGVAVASAMHKGCTSTMPHTNSGVYYTARPHTKPAPLPAPTRPVSIPGEAQLREFKHFYEVVTGSRAATSLPPTPLGRGGSERIFNNEFLHRCPWQASCMELRERTAEPEKRVLSYGNIDFASLRKRSRRNAAAAGGPSPTTSSSPYGSYSNVEDILDKSNGESEQQQQQQGPGLDVVHYYETSTPEGLAGYQQIAMQVCMEQLPGSCTNFSAEGGFAVWVVPHDEYIETLTTMGYLPE</sequence>
<dbReference type="eggNOG" id="ENOG502SJ78">
    <property type="taxonomic scope" value="Eukaryota"/>
</dbReference>
<organism evidence="2 3">
    <name type="scientific">Leishmania panamensis</name>
    <dbReference type="NCBI Taxonomy" id="5679"/>
    <lineage>
        <taxon>Eukaryota</taxon>
        <taxon>Discoba</taxon>
        <taxon>Euglenozoa</taxon>
        <taxon>Kinetoplastea</taxon>
        <taxon>Metakinetoplastina</taxon>
        <taxon>Trypanosomatida</taxon>
        <taxon>Trypanosomatidae</taxon>
        <taxon>Leishmaniinae</taxon>
        <taxon>Leishmania</taxon>
        <taxon>Leishmania guyanensis species complex</taxon>
    </lineage>
</organism>
<dbReference type="VEuPathDB" id="TriTrypDB:LPAL13_290029900"/>
<evidence type="ECO:0000256" key="1">
    <source>
        <dbReference type="SAM" id="MobiDB-lite"/>
    </source>
</evidence>
<name>A0A088RMK4_LEIPA</name>
<dbReference type="RefSeq" id="XP_010697102.1">
    <property type="nucleotide sequence ID" value="XM_010698800.1"/>
</dbReference>
<dbReference type="VEuPathDB" id="TriTrypDB:LPMP_130190"/>
<evidence type="ECO:0000313" key="3">
    <source>
        <dbReference type="Proteomes" id="UP000063063"/>
    </source>
</evidence>
<dbReference type="EMBL" id="CP009382">
    <property type="protein sequence ID" value="AIN96449.1"/>
    <property type="molecule type" value="Genomic_DNA"/>
</dbReference>
<reference evidence="2 3" key="1">
    <citation type="journal article" date="2015" name="Sci. Rep.">
        <title>The genome of Leishmania panamensis: insights into genomics of the L. (Viannia) subgenus.</title>
        <authorList>
            <person name="Llanes A."/>
            <person name="Restrepo C.M."/>
            <person name="Vecchio G.D."/>
            <person name="Anguizola F.J."/>
            <person name="Lleonart R."/>
        </authorList>
    </citation>
    <scope>NUCLEOTIDE SEQUENCE [LARGE SCALE GENOMIC DNA]</scope>
    <source>
        <strain evidence="2 3">MHOM/PA/94/PSC-1</strain>
    </source>
</reference>
<dbReference type="GeneID" id="22573129"/>
<dbReference type="AlphaFoldDB" id="A0A088RMK4"/>
<accession>A0A088RMK4</accession>